<keyword evidence="4" id="KW-1017">Isopeptide bond</keyword>
<evidence type="ECO:0000313" key="12">
    <source>
        <dbReference type="EMBL" id="GFY80455.1"/>
    </source>
</evidence>
<keyword evidence="12" id="KW-0862">Zinc</keyword>
<evidence type="ECO:0000256" key="1">
    <source>
        <dbReference type="ARBA" id="ARBA00004123"/>
    </source>
</evidence>
<proteinExistence type="predicted"/>
<keyword evidence="12" id="KW-0479">Metal-binding</keyword>
<dbReference type="OrthoDB" id="298344at2759"/>
<keyword evidence="12" id="KW-0863">Zinc-finger</keyword>
<keyword evidence="8" id="KW-0804">Transcription</keyword>
<evidence type="ECO:0000256" key="4">
    <source>
        <dbReference type="ARBA" id="ARBA00022499"/>
    </source>
</evidence>
<dbReference type="InterPro" id="IPR018866">
    <property type="entry name" value="Znf-4CXXC_R1"/>
</dbReference>
<keyword evidence="3" id="KW-0963">Cytoplasm</keyword>
<keyword evidence="6" id="KW-0832">Ubl conjugation</keyword>
<comment type="subcellular location">
    <subcellularLocation>
        <location evidence="2">Cytoplasm</location>
    </subcellularLocation>
    <subcellularLocation>
        <location evidence="1">Nucleus</location>
    </subcellularLocation>
</comment>
<feature type="compositionally biased region" description="Basic and acidic residues" evidence="10">
    <location>
        <begin position="277"/>
        <end position="286"/>
    </location>
</feature>
<evidence type="ECO:0000256" key="5">
    <source>
        <dbReference type="ARBA" id="ARBA00022553"/>
    </source>
</evidence>
<feature type="domain" description="Zinc-finger" evidence="11">
    <location>
        <begin position="208"/>
        <end position="272"/>
    </location>
</feature>
<dbReference type="InterPro" id="IPR040221">
    <property type="entry name" value="CDCA7/CDA7L"/>
</dbReference>
<evidence type="ECO:0000259" key="11">
    <source>
        <dbReference type="Pfam" id="PF10497"/>
    </source>
</evidence>
<protein>
    <submittedName>
        <fullName evidence="12">Zinc-finger domain of monoamine-oxidase A repressor R1</fullName>
    </submittedName>
</protein>
<dbReference type="GO" id="GO:0008270">
    <property type="term" value="F:zinc ion binding"/>
    <property type="evidence" value="ECO:0007669"/>
    <property type="project" value="UniProtKB-KW"/>
</dbReference>
<keyword evidence="7" id="KW-0805">Transcription regulation</keyword>
<feature type="region of interest" description="Disordered" evidence="10">
    <location>
        <begin position="277"/>
        <end position="495"/>
    </location>
</feature>
<evidence type="ECO:0000313" key="13">
    <source>
        <dbReference type="Proteomes" id="UP000585474"/>
    </source>
</evidence>
<dbReference type="GO" id="GO:0005737">
    <property type="term" value="C:cytoplasm"/>
    <property type="evidence" value="ECO:0007669"/>
    <property type="project" value="UniProtKB-SubCell"/>
</dbReference>
<evidence type="ECO:0000256" key="10">
    <source>
        <dbReference type="SAM" id="MobiDB-lite"/>
    </source>
</evidence>
<feature type="region of interest" description="Disordered" evidence="10">
    <location>
        <begin position="1"/>
        <end position="38"/>
    </location>
</feature>
<evidence type="ECO:0000256" key="2">
    <source>
        <dbReference type="ARBA" id="ARBA00004496"/>
    </source>
</evidence>
<dbReference type="AlphaFoldDB" id="A0A7J0E1T0"/>
<dbReference type="PANTHER" id="PTHR31169:SF23">
    <property type="entry name" value="OS03G0572250 PROTEIN"/>
    <property type="match status" value="1"/>
</dbReference>
<evidence type="ECO:0000256" key="7">
    <source>
        <dbReference type="ARBA" id="ARBA00023015"/>
    </source>
</evidence>
<keyword evidence="9" id="KW-0539">Nucleus</keyword>
<name>A0A7J0E1T0_9ERIC</name>
<gene>
    <name evidence="12" type="ORF">Acr_01g0002640</name>
</gene>
<dbReference type="GO" id="GO:0005634">
    <property type="term" value="C:nucleus"/>
    <property type="evidence" value="ECO:0007669"/>
    <property type="project" value="UniProtKB-SubCell"/>
</dbReference>
<dbReference type="EMBL" id="BJWL01000001">
    <property type="protein sequence ID" value="GFY80455.1"/>
    <property type="molecule type" value="Genomic_DNA"/>
</dbReference>
<feature type="region of interest" description="Disordered" evidence="10">
    <location>
        <begin position="74"/>
        <end position="96"/>
    </location>
</feature>
<keyword evidence="5" id="KW-0597">Phosphoprotein</keyword>
<sequence>MVPLRNIAQTLEAPANANNHQMDESGRTQTKETQTVSDYEQLREERIKENLERMQKLGIFDLSLKFKSMKPIRKNTIPKTPRSLSPLPCPGPVRRSSRLQNATPVSYFEVKFTKKDTALEGDCDLVGEGSKLEVYAEEHEKLLGNAQMSWTSFVDVMVMDRMEGESMIQSREKLVTNAGLAKNPWSSYPLQQMWHGSRTVLWRLFVYEVCIVNCEKYGEHVLEAKQNPDWICPVCRGICNCSLCRQAKGWPPTGALYRKISQLGFKSVAHYLIQTRRPETDSDKIPSTKVPASAKRSLQFSDTEGTLEGMKSPISNNDDSRLVTPKHEDSKTDDEFKDEKRKEMDVPENKHGAIDISSGSSQDHKKKSELTSESSDQYGELSKPESEDNKTSEILYSCTRSRPKSKRKYPRTPEPNTDNIAGRLRQRRHRGDGQGEELVGTNESSHVEQQESSHVEQQAVKDEPSQSEAKANTSQCSSINPGADSIAGRLRLRRK</sequence>
<evidence type="ECO:0000256" key="9">
    <source>
        <dbReference type="ARBA" id="ARBA00023242"/>
    </source>
</evidence>
<feature type="compositionally biased region" description="Basic residues" evidence="10">
    <location>
        <begin position="401"/>
        <end position="410"/>
    </location>
</feature>
<feature type="compositionally biased region" description="Basic and acidic residues" evidence="10">
    <location>
        <begin position="21"/>
        <end position="30"/>
    </location>
</feature>
<feature type="compositionally biased region" description="Basic and acidic residues" evidence="10">
    <location>
        <begin position="445"/>
        <end position="464"/>
    </location>
</feature>
<organism evidence="12 13">
    <name type="scientific">Actinidia rufa</name>
    <dbReference type="NCBI Taxonomy" id="165716"/>
    <lineage>
        <taxon>Eukaryota</taxon>
        <taxon>Viridiplantae</taxon>
        <taxon>Streptophyta</taxon>
        <taxon>Embryophyta</taxon>
        <taxon>Tracheophyta</taxon>
        <taxon>Spermatophyta</taxon>
        <taxon>Magnoliopsida</taxon>
        <taxon>eudicotyledons</taxon>
        <taxon>Gunneridae</taxon>
        <taxon>Pentapetalae</taxon>
        <taxon>asterids</taxon>
        <taxon>Ericales</taxon>
        <taxon>Actinidiaceae</taxon>
        <taxon>Actinidia</taxon>
    </lineage>
</organism>
<dbReference type="PANTHER" id="PTHR31169">
    <property type="entry name" value="OS05G0300700 PROTEIN"/>
    <property type="match status" value="1"/>
</dbReference>
<evidence type="ECO:0000256" key="6">
    <source>
        <dbReference type="ARBA" id="ARBA00022843"/>
    </source>
</evidence>
<dbReference type="GO" id="GO:0006355">
    <property type="term" value="P:regulation of DNA-templated transcription"/>
    <property type="evidence" value="ECO:0007669"/>
    <property type="project" value="InterPro"/>
</dbReference>
<accession>A0A7J0E1T0</accession>
<feature type="compositionally biased region" description="Polar residues" evidence="10">
    <location>
        <begin position="466"/>
        <end position="480"/>
    </location>
</feature>
<evidence type="ECO:0000256" key="3">
    <source>
        <dbReference type="ARBA" id="ARBA00022490"/>
    </source>
</evidence>
<keyword evidence="13" id="KW-1185">Reference proteome</keyword>
<feature type="compositionally biased region" description="Basic and acidic residues" evidence="10">
    <location>
        <begin position="318"/>
        <end position="353"/>
    </location>
</feature>
<dbReference type="Pfam" id="PF10497">
    <property type="entry name" value="zf-4CXXC_R1"/>
    <property type="match status" value="1"/>
</dbReference>
<evidence type="ECO:0000256" key="8">
    <source>
        <dbReference type="ARBA" id="ARBA00023163"/>
    </source>
</evidence>
<reference evidence="12 13" key="1">
    <citation type="submission" date="2019-07" db="EMBL/GenBank/DDBJ databases">
        <title>De Novo Assembly of kiwifruit Actinidia rufa.</title>
        <authorList>
            <person name="Sugita-Konishi S."/>
            <person name="Sato K."/>
            <person name="Mori E."/>
            <person name="Abe Y."/>
            <person name="Kisaki G."/>
            <person name="Hamano K."/>
            <person name="Suezawa K."/>
            <person name="Otani M."/>
            <person name="Fukuda T."/>
            <person name="Manabe T."/>
            <person name="Gomi K."/>
            <person name="Tabuchi M."/>
            <person name="Akimitsu K."/>
            <person name="Kataoka I."/>
        </authorList>
    </citation>
    <scope>NUCLEOTIDE SEQUENCE [LARGE SCALE GENOMIC DNA]</scope>
    <source>
        <strain evidence="13">cv. Fuchu</strain>
    </source>
</reference>
<dbReference type="Proteomes" id="UP000585474">
    <property type="component" value="Unassembled WGS sequence"/>
</dbReference>
<feature type="compositionally biased region" description="Basic and acidic residues" evidence="10">
    <location>
        <begin position="382"/>
        <end position="391"/>
    </location>
</feature>
<comment type="caution">
    <text evidence="12">The sequence shown here is derived from an EMBL/GenBank/DDBJ whole genome shotgun (WGS) entry which is preliminary data.</text>
</comment>